<gene>
    <name evidence="10" type="ORF">METZ01_LOCUS77339</name>
</gene>
<evidence type="ECO:0000259" key="9">
    <source>
        <dbReference type="Pfam" id="PF22456"/>
    </source>
</evidence>
<dbReference type="InterPro" id="IPR032632">
    <property type="entry name" value="Peptidase_M16_M"/>
</dbReference>
<evidence type="ECO:0000259" key="8">
    <source>
        <dbReference type="Pfam" id="PF16187"/>
    </source>
</evidence>
<comment type="similarity">
    <text evidence="1">Belongs to the peptidase M16 family.</text>
</comment>
<evidence type="ECO:0000256" key="6">
    <source>
        <dbReference type="ARBA" id="ARBA00023049"/>
    </source>
</evidence>
<evidence type="ECO:0000256" key="2">
    <source>
        <dbReference type="ARBA" id="ARBA00022670"/>
    </source>
</evidence>
<feature type="non-terminal residue" evidence="10">
    <location>
        <position position="1"/>
    </location>
</feature>
<evidence type="ECO:0000313" key="10">
    <source>
        <dbReference type="EMBL" id="SVA24485.1"/>
    </source>
</evidence>
<dbReference type="EMBL" id="UINC01005938">
    <property type="protein sequence ID" value="SVA24485.1"/>
    <property type="molecule type" value="Genomic_DNA"/>
</dbReference>
<feature type="domain" description="Coenzyme PQQ synthesis protein F-like C-terminal lobe" evidence="9">
    <location>
        <begin position="583"/>
        <end position="674"/>
    </location>
</feature>
<evidence type="ECO:0000256" key="5">
    <source>
        <dbReference type="ARBA" id="ARBA00022833"/>
    </source>
</evidence>
<dbReference type="PANTHER" id="PTHR43690">
    <property type="entry name" value="NARDILYSIN"/>
    <property type="match status" value="1"/>
</dbReference>
<dbReference type="InterPro" id="IPR011249">
    <property type="entry name" value="Metalloenz_LuxS/M16"/>
</dbReference>
<dbReference type="InterPro" id="IPR054734">
    <property type="entry name" value="PqqF-like_C_4"/>
</dbReference>
<dbReference type="InterPro" id="IPR007863">
    <property type="entry name" value="Peptidase_M16_C"/>
</dbReference>
<reference evidence="10" key="1">
    <citation type="submission" date="2018-05" db="EMBL/GenBank/DDBJ databases">
        <authorList>
            <person name="Lanie J.A."/>
            <person name="Ng W.-L."/>
            <person name="Kazmierczak K.M."/>
            <person name="Andrzejewski T.M."/>
            <person name="Davidsen T.M."/>
            <person name="Wayne K.J."/>
            <person name="Tettelin H."/>
            <person name="Glass J.I."/>
            <person name="Rusch D."/>
            <person name="Podicherti R."/>
            <person name="Tsui H.-C.T."/>
            <person name="Winkler M.E."/>
        </authorList>
    </citation>
    <scope>NUCLEOTIDE SEQUENCE</scope>
</reference>
<evidence type="ECO:0000256" key="4">
    <source>
        <dbReference type="ARBA" id="ARBA00022801"/>
    </source>
</evidence>
<dbReference type="Gene3D" id="3.30.830.10">
    <property type="entry name" value="Metalloenzyme, LuxS/M16 peptidase-like"/>
    <property type="match status" value="4"/>
</dbReference>
<dbReference type="Pfam" id="PF22456">
    <property type="entry name" value="PqqF-like_C_4"/>
    <property type="match status" value="1"/>
</dbReference>
<dbReference type="FunFam" id="3.30.830.10:FF:000005">
    <property type="entry name" value="nardilysin isoform X1"/>
    <property type="match status" value="1"/>
</dbReference>
<dbReference type="SUPFAM" id="SSF63411">
    <property type="entry name" value="LuxS/MPP-like metallohydrolase"/>
    <property type="match status" value="4"/>
</dbReference>
<accession>A0A381U8B7</accession>
<name>A0A381U8B7_9ZZZZ</name>
<dbReference type="AlphaFoldDB" id="A0A381U8B7"/>
<keyword evidence="4" id="KW-0378">Hydrolase</keyword>
<evidence type="ECO:0000259" key="7">
    <source>
        <dbReference type="Pfam" id="PF05193"/>
    </source>
</evidence>
<evidence type="ECO:0000256" key="1">
    <source>
        <dbReference type="ARBA" id="ARBA00007261"/>
    </source>
</evidence>
<dbReference type="PANTHER" id="PTHR43690:SF18">
    <property type="entry name" value="INSULIN-DEGRADING ENZYME-RELATED"/>
    <property type="match status" value="1"/>
</dbReference>
<keyword evidence="3" id="KW-0479">Metal-binding</keyword>
<evidence type="ECO:0008006" key="11">
    <source>
        <dbReference type="Google" id="ProtNLM"/>
    </source>
</evidence>
<feature type="domain" description="Peptidase M16 C-terminal" evidence="7">
    <location>
        <begin position="23"/>
        <end position="202"/>
    </location>
</feature>
<dbReference type="GO" id="GO:0006508">
    <property type="term" value="P:proteolysis"/>
    <property type="evidence" value="ECO:0007669"/>
    <property type="project" value="UniProtKB-KW"/>
</dbReference>
<sequence>SEPGHPLKQFGTGDKTTLSGDNRPDLLKFYKKYYAASNMKLALISSAPLEILSAKAKQYFSDIKNRPVKVPELPAAFRKSLKNEYRLLKIKTIKDVRSLEIDFPTIRLLDHKGSKPASVVGSVLGYEGKGSLLSKLKEEGLVLGLSAGGGSSHPNINSFSISISLTEKGLNEYERILEMVFSYIEMVRKHGIEKYTFEQAQAMAQINFDWKNPNEGMGFISSKASLMHDYALKNIEKLPFLFTEYEPEAYKAVLETLVPENSMVVLSHNSADYDQKAPYYGAEYSLRKIKGERFERLANPAKLEGTLYPEKNDFIPYRLKLIDEDPHLIKDDALAKVWFKYDHRFKQPKVYLTYQIETPHTYRSPKNLQLAKLYEAAVQEGLNELVYPIQMAGLSYSLSVGKKGVVLTIGGYSERINDLLKIVTQNLMEIRIDPQKFNNIKEAMVRGLKNRKLGQAYSRGGYYNWLMLLDEQYTEEEKLQALLPLSLDDVKAYAKTLYEKVFITGLIHGNYNDKKAIENTNILIDSLKSQPLAEKDRYKQIVEKMPKGKRFSFSREVKDNNNSLSYAIQVGDKDPALLAQVSMLASIVESDFYTQMRTNQQLGYIVWSFQQRMEDRIFFRLLIQSSTHGPFEMRKRVNAWLQSTGKLFSKLTKEEFERHRQALIVGLEKEGDSIASVLSDLYSLAVDEDGDFLYKKKLIDAVKKVKKSDVILQARKVFLDPNTPRLEVLIRAKDSKEKVPAGIINDVKQFKEQISVIGTNS</sequence>
<dbReference type="Pfam" id="PF16187">
    <property type="entry name" value="Peptidase_M16_M"/>
    <property type="match status" value="1"/>
</dbReference>
<keyword evidence="2" id="KW-0645">Protease</keyword>
<dbReference type="GO" id="GO:0008237">
    <property type="term" value="F:metallopeptidase activity"/>
    <property type="evidence" value="ECO:0007669"/>
    <property type="project" value="UniProtKB-KW"/>
</dbReference>
<protein>
    <recommendedName>
        <fullName evidence="11">Pitrilysin</fullName>
    </recommendedName>
</protein>
<keyword evidence="6" id="KW-0482">Metalloprotease</keyword>
<dbReference type="GO" id="GO:0046872">
    <property type="term" value="F:metal ion binding"/>
    <property type="evidence" value="ECO:0007669"/>
    <property type="project" value="UniProtKB-KW"/>
</dbReference>
<feature type="domain" description="Peptidase M16 middle/third" evidence="8">
    <location>
        <begin position="208"/>
        <end position="481"/>
    </location>
</feature>
<evidence type="ECO:0000256" key="3">
    <source>
        <dbReference type="ARBA" id="ARBA00022723"/>
    </source>
</evidence>
<dbReference type="Pfam" id="PF05193">
    <property type="entry name" value="Peptidase_M16_C"/>
    <property type="match status" value="1"/>
</dbReference>
<proteinExistence type="inferred from homology"/>
<organism evidence="10">
    <name type="scientific">marine metagenome</name>
    <dbReference type="NCBI Taxonomy" id="408172"/>
    <lineage>
        <taxon>unclassified sequences</taxon>
        <taxon>metagenomes</taxon>
        <taxon>ecological metagenomes</taxon>
    </lineage>
</organism>
<dbReference type="InterPro" id="IPR050626">
    <property type="entry name" value="Peptidase_M16"/>
</dbReference>
<keyword evidence="5" id="KW-0862">Zinc</keyword>